<comment type="caution">
    <text evidence="2">The sequence shown here is derived from an EMBL/GenBank/DDBJ whole genome shotgun (WGS) entry which is preliminary data.</text>
</comment>
<evidence type="ECO:0000256" key="1">
    <source>
        <dbReference type="SAM" id="Coils"/>
    </source>
</evidence>
<evidence type="ECO:0000313" key="3">
    <source>
        <dbReference type="Proteomes" id="UP000680132"/>
    </source>
</evidence>
<dbReference type="Proteomes" id="UP000680132">
    <property type="component" value="Unassembled WGS sequence"/>
</dbReference>
<keyword evidence="3" id="KW-1185">Reference proteome</keyword>
<reference evidence="2" key="1">
    <citation type="submission" date="2021-03" db="EMBL/GenBank/DDBJ databases">
        <title>Microbacterium sp. nov., a novel actinobacterium isolated from cow dung.</title>
        <authorList>
            <person name="Zhang L."/>
        </authorList>
    </citation>
    <scope>NUCLEOTIDE SEQUENCE</scope>
    <source>
        <strain evidence="2">NEAU-LLB</strain>
    </source>
</reference>
<gene>
    <name evidence="2" type="ORF">J5V96_00920</name>
</gene>
<evidence type="ECO:0000313" key="2">
    <source>
        <dbReference type="EMBL" id="MBO3662067.1"/>
    </source>
</evidence>
<feature type="coiled-coil region" evidence="1">
    <location>
        <begin position="15"/>
        <end position="42"/>
    </location>
</feature>
<organism evidence="2 3">
    <name type="scientific">Microbacterium stercoris</name>
    <dbReference type="NCBI Taxonomy" id="2820289"/>
    <lineage>
        <taxon>Bacteria</taxon>
        <taxon>Bacillati</taxon>
        <taxon>Actinomycetota</taxon>
        <taxon>Actinomycetes</taxon>
        <taxon>Micrococcales</taxon>
        <taxon>Microbacteriaceae</taxon>
        <taxon>Microbacterium</taxon>
    </lineage>
</organism>
<dbReference type="EMBL" id="JAGFOA010000001">
    <property type="protein sequence ID" value="MBO3662067.1"/>
    <property type="molecule type" value="Genomic_DNA"/>
</dbReference>
<protein>
    <submittedName>
        <fullName evidence="2">Uncharacterized protein</fullName>
    </submittedName>
</protein>
<dbReference type="RefSeq" id="WP_208499535.1">
    <property type="nucleotide sequence ID" value="NZ_JAGFOA010000001.1"/>
</dbReference>
<sequence>MRWERFFDDLEDQLAAEWEAERAVLESEAERVRVAREDLRTRLVAIARDAEAPVVLELADGFAVEVELATVGADWVAASERVGARGLVLAPIAAIRGLRVSRGDLRRSARPSSDRGDLLAERVTFALALRDLSRRRVGVAIGVDAGAGRTRVLAGTLDRVAADHVDLAEHDAGAPRREAEVRGYRLLPLSAIAWVRIEAAVGVPVI</sequence>
<name>A0A939QI22_9MICO</name>
<keyword evidence="1" id="KW-0175">Coiled coil</keyword>
<accession>A0A939QI22</accession>
<proteinExistence type="predicted"/>
<dbReference type="AlphaFoldDB" id="A0A939QI22"/>